<gene>
    <name evidence="1" type="ORF">CDO81_09800</name>
</gene>
<proteinExistence type="predicted"/>
<organism evidence="1 2">
    <name type="scientific">Roseateles puraquae</name>
    <dbReference type="NCBI Taxonomy" id="431059"/>
    <lineage>
        <taxon>Bacteria</taxon>
        <taxon>Pseudomonadati</taxon>
        <taxon>Pseudomonadota</taxon>
        <taxon>Betaproteobacteria</taxon>
        <taxon>Burkholderiales</taxon>
        <taxon>Sphaerotilaceae</taxon>
        <taxon>Roseateles</taxon>
    </lineage>
</organism>
<protein>
    <submittedName>
        <fullName evidence="1">Uncharacterized protein</fullName>
    </submittedName>
</protein>
<dbReference type="EMBL" id="NISI01000002">
    <property type="protein sequence ID" value="OWR04852.1"/>
    <property type="molecule type" value="Genomic_DNA"/>
</dbReference>
<sequence>MKDLDIRLWDRSWTAEEMSRHDGLPGCIEMSGGKLCLDEEQRLALLGALLEHVGTACAVRLGPINAWVDAIEQRLEDLAWDGMPAVGDEQFWRPATQRLSFRRQLELRAAVKQLYERSRQRRPRRHR</sequence>
<evidence type="ECO:0000313" key="2">
    <source>
        <dbReference type="Proteomes" id="UP000197446"/>
    </source>
</evidence>
<reference evidence="1 2" key="1">
    <citation type="journal article" date="2007" name="Int. J. Syst. Evol. Microbiol.">
        <title>Description of Pelomonas aquatica sp. nov. and Pelomonas puraquae sp. nov., isolated from industrial and haemodialysis water.</title>
        <authorList>
            <person name="Gomila M."/>
            <person name="Bowien B."/>
            <person name="Falsen E."/>
            <person name="Moore E.R."/>
            <person name="Lalucat J."/>
        </authorList>
    </citation>
    <scope>NUCLEOTIDE SEQUENCE [LARGE SCALE GENOMIC DNA]</scope>
    <source>
        <strain evidence="1 2">CCUG 52769</strain>
    </source>
</reference>
<dbReference type="RefSeq" id="WP_144397186.1">
    <property type="nucleotide sequence ID" value="NZ_NISI01000002.1"/>
</dbReference>
<accession>A0A254ND96</accession>
<name>A0A254ND96_9BURK</name>
<evidence type="ECO:0000313" key="1">
    <source>
        <dbReference type="EMBL" id="OWR04852.1"/>
    </source>
</evidence>
<comment type="caution">
    <text evidence="1">The sequence shown here is derived from an EMBL/GenBank/DDBJ whole genome shotgun (WGS) entry which is preliminary data.</text>
</comment>
<dbReference type="AlphaFoldDB" id="A0A254ND96"/>
<dbReference type="Proteomes" id="UP000197446">
    <property type="component" value="Unassembled WGS sequence"/>
</dbReference>
<keyword evidence="2" id="KW-1185">Reference proteome</keyword>